<dbReference type="InterPro" id="IPR004553">
    <property type="entry name" value="HMG_CoA_Rdtase_bac-typ"/>
</dbReference>
<dbReference type="KEGG" id="apal:BN85412030"/>
<keyword evidence="3" id="KW-0520">NAD</keyword>
<dbReference type="PROSITE" id="PS50065">
    <property type="entry name" value="HMG_COA_REDUCTASE_4"/>
    <property type="match status" value="1"/>
</dbReference>
<dbReference type="EC" id="1.1.1.88" evidence="3"/>
<name>U4KQL3_ALTPJ</name>
<evidence type="ECO:0000313" key="5">
    <source>
        <dbReference type="Proteomes" id="UP000032740"/>
    </source>
</evidence>
<evidence type="ECO:0000256" key="2">
    <source>
        <dbReference type="ARBA" id="ARBA00023002"/>
    </source>
</evidence>
<dbReference type="InterPro" id="IPR023074">
    <property type="entry name" value="HMG_CoA_Rdtase_cat_sf"/>
</dbReference>
<organism evidence="4 5">
    <name type="scientific">Alteracholeplasma palmae (strain ATCC 49389 / J233)</name>
    <name type="common">Acholeplasma palmae</name>
    <dbReference type="NCBI Taxonomy" id="1318466"/>
    <lineage>
        <taxon>Bacteria</taxon>
        <taxon>Bacillati</taxon>
        <taxon>Mycoplasmatota</taxon>
        <taxon>Mollicutes</taxon>
        <taxon>Acholeplasmatales</taxon>
        <taxon>Acholeplasmataceae</taxon>
        <taxon>Acholeplasma</taxon>
    </lineage>
</organism>
<dbReference type="OrthoDB" id="9764892at2"/>
<dbReference type="Proteomes" id="UP000032740">
    <property type="component" value="Chromosome"/>
</dbReference>
<accession>U4KQL3</accession>
<dbReference type="GO" id="GO:0140643">
    <property type="term" value="F:hydroxymethylglutaryl-CoA reductase (NADH) activity"/>
    <property type="evidence" value="ECO:0007669"/>
    <property type="project" value="UniProtKB-EC"/>
</dbReference>
<keyword evidence="2 3" id="KW-0560">Oxidoreductase</keyword>
<dbReference type="InterPro" id="IPR009023">
    <property type="entry name" value="HMG_CoA_Rdtase_NAD(P)-bd_sf"/>
</dbReference>
<dbReference type="STRING" id="1318466.BN85412030"/>
<evidence type="ECO:0000256" key="1">
    <source>
        <dbReference type="ARBA" id="ARBA00007661"/>
    </source>
</evidence>
<keyword evidence="5" id="KW-1185">Reference proteome</keyword>
<dbReference type="HOGENOM" id="CLU_033422_0_0_14"/>
<dbReference type="InterPro" id="IPR002202">
    <property type="entry name" value="HMG_CoA_Rdtase"/>
</dbReference>
<dbReference type="PRINTS" id="PR00071">
    <property type="entry name" value="HMGCOARDTASE"/>
</dbReference>
<dbReference type="NCBIfam" id="TIGR00532">
    <property type="entry name" value="HMG_CoA_R_NAD"/>
    <property type="match status" value="1"/>
</dbReference>
<dbReference type="GO" id="GO:0004420">
    <property type="term" value="F:hydroxymethylglutaryl-CoA reductase (NADPH) activity"/>
    <property type="evidence" value="ECO:0007669"/>
    <property type="project" value="InterPro"/>
</dbReference>
<proteinExistence type="inferred from homology"/>
<dbReference type="PANTHER" id="PTHR10572">
    <property type="entry name" value="3-HYDROXY-3-METHYLGLUTARYL-COENZYME A REDUCTASE"/>
    <property type="match status" value="1"/>
</dbReference>
<dbReference type="EMBL" id="FO681347">
    <property type="protein sequence ID" value="CCV64780.1"/>
    <property type="molecule type" value="Genomic_DNA"/>
</dbReference>
<comment type="catalytic activity">
    <reaction evidence="3">
        <text>(R)-mevalonate + 2 NAD(+) + CoA = (3S)-3-hydroxy-3-methylglutaryl-CoA + 2 NADH + 2 H(+)</text>
        <dbReference type="Rhea" id="RHEA:14833"/>
        <dbReference type="ChEBI" id="CHEBI:15378"/>
        <dbReference type="ChEBI" id="CHEBI:36464"/>
        <dbReference type="ChEBI" id="CHEBI:43074"/>
        <dbReference type="ChEBI" id="CHEBI:57287"/>
        <dbReference type="ChEBI" id="CHEBI:57540"/>
        <dbReference type="ChEBI" id="CHEBI:57945"/>
        <dbReference type="EC" id="1.1.1.88"/>
    </reaction>
</comment>
<dbReference type="AlphaFoldDB" id="U4KQL3"/>
<dbReference type="UniPathway" id="UPA00257">
    <property type="reaction ID" value="UER00367"/>
</dbReference>
<sequence length="413" mass="45420">MKNNFDKFYFKTKEERIDILKSLNLYDTSLDVSLNEHTASHMIENYLTNFEIPMGLAPNFLINGKEYVIPMVTEEASVVAAASKAAKIIKENGGFNSFVISRLMTGEIIFHQVKNAKQLMSLIKSVENTLFKVAQKAHPKIKEIGGGLVSLHTKQIEDFVILYVIVNTKDAMGANTINTILEALSSYLETITKEKILMSILSNHSTECLVESYCEINPKTLKFPEEIGMKLTDASRIAHLDIYRAATHNKGVLNGIDAVVLSTGNDTRAISAAIHSYAASNGSYQSLTKWSVNANGFIVGSIRIPMPIGTVGGAINVYPLAALSKKILNYKTSEELMMIIASVGLAQNFAAIYALTTDGIQKGHMSLHARSIAIQTDATSTELPELIKELKISKDFSLDNAKNILNIIRKKDN</sequence>
<dbReference type="RefSeq" id="WP_030003664.1">
    <property type="nucleotide sequence ID" value="NC_022538.1"/>
</dbReference>
<dbReference type="CDD" id="cd00644">
    <property type="entry name" value="HMG-CoA_reductase_classII"/>
    <property type="match status" value="1"/>
</dbReference>
<comment type="similarity">
    <text evidence="1 3">Belongs to the HMG-CoA reductase family.</text>
</comment>
<dbReference type="InterPro" id="IPR023076">
    <property type="entry name" value="HMG_CoA_Rdtase_CS"/>
</dbReference>
<reference evidence="4 5" key="1">
    <citation type="journal article" date="2013" name="J. Mol. Microbiol. Biotechnol.">
        <title>Analysis of the Complete Genomes of Acholeplasma brassicae , A. palmae and A. laidlawii and Their Comparison to the Obligate Parasites from ' Candidatus Phytoplasma'.</title>
        <authorList>
            <person name="Kube M."/>
            <person name="Siewert C."/>
            <person name="Migdoll A.M."/>
            <person name="Duduk B."/>
            <person name="Holz S."/>
            <person name="Rabus R."/>
            <person name="Seemuller E."/>
            <person name="Mitrovic J."/>
            <person name="Muller I."/>
            <person name="Buttner C."/>
            <person name="Reinhardt R."/>
        </authorList>
    </citation>
    <scope>NUCLEOTIDE SEQUENCE [LARGE SCALE GENOMIC DNA]</scope>
    <source>
        <strain evidence="4 5">J233</strain>
    </source>
</reference>
<dbReference type="InterPro" id="IPR009029">
    <property type="entry name" value="HMG_CoA_Rdtase_sub-bd_dom_sf"/>
</dbReference>
<comment type="pathway">
    <text evidence="3">Metabolic intermediate metabolism; (R)-mevalonate degradation; (S)-3-hydroxy-3-methylglutaryl-CoA from (R)-mevalonate: step 1/1.</text>
</comment>
<protein>
    <recommendedName>
        <fullName evidence="3">3-hydroxy-3-methylglutaryl coenzyme A reductase</fullName>
        <shortName evidence="3">HMG-CoA reductase</shortName>
        <ecNumber evidence="3">1.1.1.88</ecNumber>
    </recommendedName>
</protein>
<dbReference type="Pfam" id="PF00368">
    <property type="entry name" value="HMG-CoA_red"/>
    <property type="match status" value="1"/>
</dbReference>
<dbReference type="SUPFAM" id="SSF55035">
    <property type="entry name" value="NAD-binding domain of HMG-CoA reductase"/>
    <property type="match status" value="1"/>
</dbReference>
<dbReference type="Gene3D" id="3.90.770.10">
    <property type="entry name" value="3-hydroxy-3-methylglutaryl-coenzyme A Reductase, Chain A, domain 2"/>
    <property type="match status" value="2"/>
</dbReference>
<dbReference type="SUPFAM" id="SSF56542">
    <property type="entry name" value="Substrate-binding domain of HMG-CoA reductase"/>
    <property type="match status" value="1"/>
</dbReference>
<evidence type="ECO:0000256" key="3">
    <source>
        <dbReference type="RuleBase" id="RU361219"/>
    </source>
</evidence>
<dbReference type="Gene3D" id="1.10.8.660">
    <property type="match status" value="1"/>
</dbReference>
<dbReference type="GO" id="GO:0015936">
    <property type="term" value="P:coenzyme A metabolic process"/>
    <property type="evidence" value="ECO:0007669"/>
    <property type="project" value="InterPro"/>
</dbReference>
<gene>
    <name evidence="4" type="primary">mvaA</name>
    <name evidence="4" type="ORF">BN85412030</name>
</gene>
<dbReference type="PANTHER" id="PTHR10572:SF24">
    <property type="entry name" value="3-HYDROXY-3-METHYLGLUTARYL-COENZYME A REDUCTASE"/>
    <property type="match status" value="1"/>
</dbReference>
<dbReference type="PROSITE" id="PS01192">
    <property type="entry name" value="HMG_COA_REDUCTASE_3"/>
    <property type="match status" value="1"/>
</dbReference>
<evidence type="ECO:0000313" key="4">
    <source>
        <dbReference type="EMBL" id="CCV64780.1"/>
    </source>
</evidence>